<dbReference type="HOGENOM" id="CLU_2773824_0_0_10"/>
<reference evidence="1 2" key="1">
    <citation type="journal article" date="2010" name="Stand. Genomic Sci.">
        <title>Complete genome sequence of Spirosoma linguale type strain (1).</title>
        <authorList>
            <person name="Lail K."/>
            <person name="Sikorski J."/>
            <person name="Saunders E."/>
            <person name="Lapidus A."/>
            <person name="Glavina Del Rio T."/>
            <person name="Copeland A."/>
            <person name="Tice H."/>
            <person name="Cheng J.-F."/>
            <person name="Lucas S."/>
            <person name="Nolan M."/>
            <person name="Bruce D."/>
            <person name="Goodwin L."/>
            <person name="Pitluck S."/>
            <person name="Ivanova N."/>
            <person name="Mavromatis K."/>
            <person name="Ovchinnikova G."/>
            <person name="Pati A."/>
            <person name="Chen A."/>
            <person name="Palaniappan K."/>
            <person name="Land M."/>
            <person name="Hauser L."/>
            <person name="Chang Y.-J."/>
            <person name="Jeffries C.D."/>
            <person name="Chain P."/>
            <person name="Brettin T."/>
            <person name="Detter J.C."/>
            <person name="Schuetze A."/>
            <person name="Rohde M."/>
            <person name="Tindall B.J."/>
            <person name="Goeker M."/>
            <person name="Bristow J."/>
            <person name="Eisen J.A."/>
            <person name="Markowitz V."/>
            <person name="Hugenholtz P."/>
            <person name="Kyrpides N.C."/>
            <person name="Klenk H.-P."/>
            <person name="Chen F."/>
        </authorList>
    </citation>
    <scope>NUCLEOTIDE SEQUENCE [LARGE SCALE GENOMIC DNA]</scope>
    <source>
        <strain evidence="2">ATCC 33905 / DSM 74 / LMG 10896 / Claus 1</strain>
    </source>
</reference>
<evidence type="ECO:0000313" key="1">
    <source>
        <dbReference type="EMBL" id="ADB36090.1"/>
    </source>
</evidence>
<dbReference type="AlphaFoldDB" id="D2QBA8"/>
<proteinExistence type="predicted"/>
<dbReference type="STRING" id="504472.Slin_0016"/>
<dbReference type="EMBL" id="CP001769">
    <property type="protein sequence ID" value="ADB36090.1"/>
    <property type="molecule type" value="Genomic_DNA"/>
</dbReference>
<sequence>MLFGEHFIQSGLFNRSDAKDFHHLFLLRQNSDYEIDEDVSELDAIEAVNIASEFPLQVEAYLRENGFTS</sequence>
<dbReference type="Gene3D" id="1.20.120.330">
    <property type="entry name" value="Nucleotidyltransferases domain 2"/>
    <property type="match status" value="1"/>
</dbReference>
<evidence type="ECO:0008006" key="3">
    <source>
        <dbReference type="Google" id="ProtNLM"/>
    </source>
</evidence>
<name>D2QBA8_SPILD</name>
<evidence type="ECO:0000313" key="2">
    <source>
        <dbReference type="Proteomes" id="UP000002028"/>
    </source>
</evidence>
<gene>
    <name evidence="1" type="ordered locus">Slin_0016</name>
</gene>
<organism evidence="1 2">
    <name type="scientific">Spirosoma linguale (strain ATCC 33905 / DSM 74 / LMG 10896 / Claus 1)</name>
    <dbReference type="NCBI Taxonomy" id="504472"/>
    <lineage>
        <taxon>Bacteria</taxon>
        <taxon>Pseudomonadati</taxon>
        <taxon>Bacteroidota</taxon>
        <taxon>Cytophagia</taxon>
        <taxon>Cytophagales</taxon>
        <taxon>Cytophagaceae</taxon>
        <taxon>Spirosoma</taxon>
    </lineage>
</organism>
<dbReference type="Proteomes" id="UP000002028">
    <property type="component" value="Chromosome"/>
</dbReference>
<accession>D2QBA8</accession>
<keyword evidence="2" id="KW-1185">Reference proteome</keyword>
<dbReference type="KEGG" id="sli:Slin_0016"/>
<protein>
    <recommendedName>
        <fullName evidence="3">HEPN domain-containing protein</fullName>
    </recommendedName>
</protein>